<gene>
    <name evidence="5" type="ORF">UFOVP1147_39</name>
    <name evidence="6" type="ORF">UFOVP1594_35</name>
    <name evidence="2" type="ORF">UFOVP484_34</name>
    <name evidence="3" type="ORF">UFOVP808_50</name>
    <name evidence="4" type="ORF">UFOVP994_35</name>
</gene>
<evidence type="ECO:0000313" key="4">
    <source>
        <dbReference type="EMBL" id="CAB4175977.1"/>
    </source>
</evidence>
<sequence>MSSPIPLELQSKIASWRLRAAEGTLTLEEMREGVVFLRAGRLGAASAAAAAKRVPGKRSAAPSQDSMLDELDDL</sequence>
<dbReference type="EMBL" id="LR796463">
    <property type="protein sequence ID" value="CAB4146229.1"/>
    <property type="molecule type" value="Genomic_DNA"/>
</dbReference>
<evidence type="ECO:0000313" key="2">
    <source>
        <dbReference type="EMBL" id="CAB4146229.1"/>
    </source>
</evidence>
<evidence type="ECO:0000313" key="6">
    <source>
        <dbReference type="EMBL" id="CAB4217514.1"/>
    </source>
</evidence>
<accession>A0A6J5QPW3</accession>
<feature type="region of interest" description="Disordered" evidence="1">
    <location>
        <begin position="53"/>
        <end position="74"/>
    </location>
</feature>
<protein>
    <submittedName>
        <fullName evidence="5">Uncharacterized protein</fullName>
    </submittedName>
</protein>
<evidence type="ECO:0000313" key="5">
    <source>
        <dbReference type="EMBL" id="CAB4186503.1"/>
    </source>
</evidence>
<dbReference type="EMBL" id="LR797096">
    <property type="protein sequence ID" value="CAB4186503.1"/>
    <property type="molecule type" value="Genomic_DNA"/>
</dbReference>
<dbReference type="EMBL" id="LR797458">
    <property type="protein sequence ID" value="CAB4217514.1"/>
    <property type="molecule type" value="Genomic_DNA"/>
</dbReference>
<name>A0A6J5QPW3_9CAUD</name>
<dbReference type="EMBL" id="LR796930">
    <property type="protein sequence ID" value="CAB4175977.1"/>
    <property type="molecule type" value="Genomic_DNA"/>
</dbReference>
<evidence type="ECO:0000313" key="3">
    <source>
        <dbReference type="EMBL" id="CAB4163763.1"/>
    </source>
</evidence>
<proteinExistence type="predicted"/>
<evidence type="ECO:0000256" key="1">
    <source>
        <dbReference type="SAM" id="MobiDB-lite"/>
    </source>
</evidence>
<reference evidence="5" key="1">
    <citation type="submission" date="2020-05" db="EMBL/GenBank/DDBJ databases">
        <authorList>
            <person name="Chiriac C."/>
            <person name="Salcher M."/>
            <person name="Ghai R."/>
            <person name="Kavagutti S V."/>
        </authorList>
    </citation>
    <scope>NUCLEOTIDE SEQUENCE</scope>
</reference>
<organism evidence="5">
    <name type="scientific">uncultured Caudovirales phage</name>
    <dbReference type="NCBI Taxonomy" id="2100421"/>
    <lineage>
        <taxon>Viruses</taxon>
        <taxon>Duplodnaviria</taxon>
        <taxon>Heunggongvirae</taxon>
        <taxon>Uroviricota</taxon>
        <taxon>Caudoviricetes</taxon>
        <taxon>Peduoviridae</taxon>
        <taxon>Maltschvirus</taxon>
        <taxon>Maltschvirus maltsch</taxon>
    </lineage>
</organism>
<dbReference type="EMBL" id="LR796751">
    <property type="protein sequence ID" value="CAB4163763.1"/>
    <property type="molecule type" value="Genomic_DNA"/>
</dbReference>